<keyword evidence="2" id="KW-0689">Ribosomal protein</keyword>
<evidence type="ECO:0000256" key="2">
    <source>
        <dbReference type="ARBA" id="ARBA00022980"/>
    </source>
</evidence>
<comment type="similarity">
    <text evidence="1">Belongs to the bacterial ribosomal protein bL28 family.</text>
</comment>
<dbReference type="GO" id="GO:0005840">
    <property type="term" value="C:ribosome"/>
    <property type="evidence" value="ECO:0007669"/>
    <property type="project" value="UniProtKB-KW"/>
</dbReference>
<name>A0A2H0W9Z5_9BACT</name>
<dbReference type="GO" id="GO:1990904">
    <property type="term" value="C:ribonucleoprotein complex"/>
    <property type="evidence" value="ECO:0007669"/>
    <property type="project" value="UniProtKB-KW"/>
</dbReference>
<accession>A0A2H0W9Z5</accession>
<keyword evidence="3" id="KW-0687">Ribonucleoprotein</keyword>
<dbReference type="InterPro" id="IPR034704">
    <property type="entry name" value="Ribosomal_bL28/bL31-like_sf"/>
</dbReference>
<dbReference type="EMBL" id="PEZT01000008">
    <property type="protein sequence ID" value="PIS09473.1"/>
    <property type="molecule type" value="Genomic_DNA"/>
</dbReference>
<proteinExistence type="inferred from homology"/>
<gene>
    <name evidence="4" type="ORF">COT75_01230</name>
</gene>
<dbReference type="GO" id="GO:0003735">
    <property type="term" value="F:structural constituent of ribosome"/>
    <property type="evidence" value="ECO:0007669"/>
    <property type="project" value="InterPro"/>
</dbReference>
<dbReference type="InterPro" id="IPR026569">
    <property type="entry name" value="Ribosomal_bL28"/>
</dbReference>
<reference evidence="5" key="1">
    <citation type="submission" date="2017-09" db="EMBL/GenBank/DDBJ databases">
        <title>Depth-based differentiation of microbial function through sediment-hosted aquifers and enrichment of novel symbionts in the deep terrestrial subsurface.</title>
        <authorList>
            <person name="Probst A.J."/>
            <person name="Ladd B."/>
            <person name="Jarett J.K."/>
            <person name="Geller-Mcgrath D.E."/>
            <person name="Sieber C.M.K."/>
            <person name="Emerson J.B."/>
            <person name="Anantharaman K."/>
            <person name="Thomas B.C."/>
            <person name="Malmstrom R."/>
            <person name="Stieglmeier M."/>
            <person name="Klingl A."/>
            <person name="Woyke T."/>
            <person name="Ryan C.M."/>
            <person name="Banfield J.F."/>
        </authorList>
    </citation>
    <scope>NUCLEOTIDE SEQUENCE [LARGE SCALE GENOMIC DNA]</scope>
</reference>
<dbReference type="Pfam" id="PF00830">
    <property type="entry name" value="Ribosomal_L28"/>
    <property type="match status" value="1"/>
</dbReference>
<evidence type="ECO:0008006" key="6">
    <source>
        <dbReference type="Google" id="ProtNLM"/>
    </source>
</evidence>
<dbReference type="Gene3D" id="2.30.170.40">
    <property type="entry name" value="Ribosomal protein L28/L24"/>
    <property type="match status" value="1"/>
</dbReference>
<dbReference type="InterPro" id="IPR037147">
    <property type="entry name" value="Ribosomal_bL28_sf"/>
</dbReference>
<evidence type="ECO:0000313" key="5">
    <source>
        <dbReference type="Proteomes" id="UP000230093"/>
    </source>
</evidence>
<comment type="caution">
    <text evidence="4">The sequence shown here is derived from an EMBL/GenBank/DDBJ whole genome shotgun (WGS) entry which is preliminary data.</text>
</comment>
<evidence type="ECO:0000256" key="1">
    <source>
        <dbReference type="ARBA" id="ARBA00008760"/>
    </source>
</evidence>
<dbReference type="SUPFAM" id="SSF143800">
    <property type="entry name" value="L28p-like"/>
    <property type="match status" value="1"/>
</dbReference>
<organism evidence="4 5">
    <name type="scientific">Candidatus Beckwithbacteria bacterium CG10_big_fil_rev_8_21_14_0_10_34_10</name>
    <dbReference type="NCBI Taxonomy" id="1974495"/>
    <lineage>
        <taxon>Bacteria</taxon>
        <taxon>Candidatus Beckwithiibacteriota</taxon>
    </lineage>
</organism>
<protein>
    <recommendedName>
        <fullName evidence="6">50S ribosomal protein L28</fullName>
    </recommendedName>
</protein>
<evidence type="ECO:0000313" key="4">
    <source>
        <dbReference type="EMBL" id="PIS09473.1"/>
    </source>
</evidence>
<dbReference type="Proteomes" id="UP000230093">
    <property type="component" value="Unassembled WGS sequence"/>
</dbReference>
<evidence type="ECO:0000256" key="3">
    <source>
        <dbReference type="ARBA" id="ARBA00023274"/>
    </source>
</evidence>
<sequence>MLKIGEFVTILFMVKRICQQCGKRAITGATSRHKRGVASKKFSNRAKKVKRTLKPNLQSASLMIQGKKKKILLCTKCLRKLKKKSSSLVLKKSKKS</sequence>
<dbReference type="AlphaFoldDB" id="A0A2H0W9Z5"/>